<keyword evidence="2" id="KW-1003">Cell membrane</keyword>
<feature type="transmembrane region" description="Helical" evidence="6">
    <location>
        <begin position="167"/>
        <end position="185"/>
    </location>
</feature>
<keyword evidence="5 6" id="KW-0472">Membrane</keyword>
<name>A0ABX8S2S4_9GAMM</name>
<dbReference type="Proteomes" id="UP000316416">
    <property type="component" value="Chromosome"/>
</dbReference>
<dbReference type="PANTHER" id="PTHR30086">
    <property type="entry name" value="ARGININE EXPORTER PROTEIN ARGO"/>
    <property type="match status" value="1"/>
</dbReference>
<feature type="transmembrane region" description="Helical" evidence="6">
    <location>
        <begin position="70"/>
        <end position="92"/>
    </location>
</feature>
<feature type="transmembrane region" description="Helical" evidence="6">
    <location>
        <begin position="197"/>
        <end position="220"/>
    </location>
</feature>
<accession>A0ABX8S2S4</accession>
<evidence type="ECO:0000256" key="2">
    <source>
        <dbReference type="ARBA" id="ARBA00022475"/>
    </source>
</evidence>
<reference evidence="7" key="1">
    <citation type="submission" date="2021-07" db="EMBL/GenBank/DDBJ databases">
        <title>Shewanella sp. YLB-07 whole genome sequence.</title>
        <authorList>
            <person name="Yu L."/>
        </authorList>
    </citation>
    <scope>NUCLEOTIDE SEQUENCE</scope>
    <source>
        <strain evidence="7">YLB-08</strain>
    </source>
</reference>
<comment type="subcellular location">
    <subcellularLocation>
        <location evidence="1">Cell membrane</location>
        <topology evidence="1">Multi-pass membrane protein</topology>
    </subcellularLocation>
</comment>
<evidence type="ECO:0000256" key="5">
    <source>
        <dbReference type="ARBA" id="ARBA00023136"/>
    </source>
</evidence>
<protein>
    <submittedName>
        <fullName evidence="7">LysE family translocator</fullName>
    </submittedName>
</protein>
<keyword evidence="8" id="KW-1185">Reference proteome</keyword>
<keyword evidence="3 6" id="KW-0812">Transmembrane</keyword>
<dbReference type="PIRSF" id="PIRSF006324">
    <property type="entry name" value="LeuE"/>
    <property type="match status" value="1"/>
</dbReference>
<dbReference type="PANTHER" id="PTHR30086:SF17">
    <property type="entry name" value="LYSE FAMILY TRANSLOCATOR"/>
    <property type="match status" value="1"/>
</dbReference>
<evidence type="ECO:0000313" key="7">
    <source>
        <dbReference type="EMBL" id="QXP44826.1"/>
    </source>
</evidence>
<evidence type="ECO:0000256" key="6">
    <source>
        <dbReference type="SAM" id="Phobius"/>
    </source>
</evidence>
<proteinExistence type="predicted"/>
<feature type="transmembrane region" description="Helical" evidence="6">
    <location>
        <begin position="37"/>
        <end position="58"/>
    </location>
</feature>
<feature type="transmembrane region" description="Helical" evidence="6">
    <location>
        <begin position="142"/>
        <end position="161"/>
    </location>
</feature>
<evidence type="ECO:0000256" key="4">
    <source>
        <dbReference type="ARBA" id="ARBA00022989"/>
    </source>
</evidence>
<gene>
    <name evidence="7" type="ORF">FM038_25580</name>
</gene>
<dbReference type="RefSeq" id="WP_142874083.1">
    <property type="nucleotide sequence ID" value="NZ_CP045503.2"/>
</dbReference>
<evidence type="ECO:0000256" key="1">
    <source>
        <dbReference type="ARBA" id="ARBA00004651"/>
    </source>
</evidence>
<evidence type="ECO:0000313" key="8">
    <source>
        <dbReference type="Proteomes" id="UP000316416"/>
    </source>
</evidence>
<dbReference type="Pfam" id="PF01810">
    <property type="entry name" value="LysE"/>
    <property type="match status" value="1"/>
</dbReference>
<organism evidence="7 8">
    <name type="scientific">Shewanella eurypsychrophilus</name>
    <dbReference type="NCBI Taxonomy" id="2593656"/>
    <lineage>
        <taxon>Bacteria</taxon>
        <taxon>Pseudomonadati</taxon>
        <taxon>Pseudomonadota</taxon>
        <taxon>Gammaproteobacteria</taxon>
        <taxon>Alteromonadales</taxon>
        <taxon>Shewanellaceae</taxon>
        <taxon>Shewanella</taxon>
    </lineage>
</organism>
<sequence length="221" mass="23631">MELQLLLSLAIIHSVALASPGPDFALVIKLASQESRSTAIAAAVGISVAILLHSLLSLTGVSLVIKSSQWLFIAVQLIGASYLGWMGIGAVRSAVTHFKTKLAKTDSLQQDAIIVTNTIHSGLSIKQGFLQGLYTNLLNPKAMVFFITLFSAMITPDINFITKVSAVFIMLILSLVWFVFIALVLSKPLIQLKVKKASPVINLVTGLLFISVAIVIVSGVF</sequence>
<evidence type="ECO:0000256" key="3">
    <source>
        <dbReference type="ARBA" id="ARBA00022692"/>
    </source>
</evidence>
<dbReference type="EMBL" id="CP045503">
    <property type="protein sequence ID" value="QXP44826.1"/>
    <property type="molecule type" value="Genomic_DNA"/>
</dbReference>
<dbReference type="InterPro" id="IPR001123">
    <property type="entry name" value="LeuE-type"/>
</dbReference>
<keyword evidence="4 6" id="KW-1133">Transmembrane helix</keyword>